<accession>A0ABS7BVC0</accession>
<evidence type="ECO:0000313" key="1">
    <source>
        <dbReference type="EMBL" id="MBW7452431.1"/>
    </source>
</evidence>
<dbReference type="RefSeq" id="WP_210045122.1">
    <property type="nucleotide sequence ID" value="NZ_JBHLVU010000013.1"/>
</dbReference>
<comment type="caution">
    <text evidence="1">The sequence shown here is derived from an EMBL/GenBank/DDBJ whole genome shotgun (WGS) entry which is preliminary data.</text>
</comment>
<evidence type="ECO:0008006" key="3">
    <source>
        <dbReference type="Google" id="ProtNLM"/>
    </source>
</evidence>
<name>A0ABS7BVC0_9BACL</name>
<evidence type="ECO:0000313" key="2">
    <source>
        <dbReference type="Proteomes" id="UP001519887"/>
    </source>
</evidence>
<reference evidence="1 2" key="1">
    <citation type="submission" date="2021-07" db="EMBL/GenBank/DDBJ databases">
        <title>Paenibacillus radiodurans sp. nov., isolated from the southeastern edge of Tengger Desert.</title>
        <authorList>
            <person name="Zhang G."/>
        </authorList>
    </citation>
    <scope>NUCLEOTIDE SEQUENCE [LARGE SCALE GENOMIC DNA]</scope>
    <source>
        <strain evidence="1 2">CCM 7311</strain>
    </source>
</reference>
<dbReference type="Proteomes" id="UP001519887">
    <property type="component" value="Unassembled WGS sequence"/>
</dbReference>
<keyword evidence="2" id="KW-1185">Reference proteome</keyword>
<dbReference type="EMBL" id="JAHZIK010000001">
    <property type="protein sequence ID" value="MBW7452431.1"/>
    <property type="molecule type" value="Genomic_DNA"/>
</dbReference>
<sequence>MIDNMIKRLSDVFQKSPTSNIGKLIGIVTNEMQRLDDTLQIMGEWRDIDQAEGTTLDRIGSNVVQPRGVATDEIYRVLIKSKIARNLSKGDINTIIQVIAVAVNAPYSEIEIREKYNDPVDPEPAALSLMRLPLDRVNASGISLDQFARIIQRTVAAGVRVDAVELSGTFAFGAIDDAPDPNSGFADVAQTTGGRLGAVIQPGDDTDLPI</sequence>
<protein>
    <recommendedName>
        <fullName evidence="3">DUF2612 domain-containing protein</fullName>
    </recommendedName>
</protein>
<proteinExistence type="predicted"/>
<gene>
    <name evidence="1" type="ORF">K0U00_00055</name>
</gene>
<organism evidence="1 2">
    <name type="scientific">Paenibacillus sepulcri</name>
    <dbReference type="NCBI Taxonomy" id="359917"/>
    <lineage>
        <taxon>Bacteria</taxon>
        <taxon>Bacillati</taxon>
        <taxon>Bacillota</taxon>
        <taxon>Bacilli</taxon>
        <taxon>Bacillales</taxon>
        <taxon>Paenibacillaceae</taxon>
        <taxon>Paenibacillus</taxon>
    </lineage>
</organism>